<evidence type="ECO:0000313" key="2">
    <source>
        <dbReference type="Proteomes" id="UP000789860"/>
    </source>
</evidence>
<dbReference type="EMBL" id="CAJVPM010004258">
    <property type="protein sequence ID" value="CAG8511100.1"/>
    <property type="molecule type" value="Genomic_DNA"/>
</dbReference>
<organism evidence="1 2">
    <name type="scientific">Scutellospora calospora</name>
    <dbReference type="NCBI Taxonomy" id="85575"/>
    <lineage>
        <taxon>Eukaryota</taxon>
        <taxon>Fungi</taxon>
        <taxon>Fungi incertae sedis</taxon>
        <taxon>Mucoromycota</taxon>
        <taxon>Glomeromycotina</taxon>
        <taxon>Glomeromycetes</taxon>
        <taxon>Diversisporales</taxon>
        <taxon>Gigasporaceae</taxon>
        <taxon>Scutellospora</taxon>
    </lineage>
</organism>
<dbReference type="Proteomes" id="UP000789860">
    <property type="component" value="Unassembled WGS sequence"/>
</dbReference>
<protein>
    <submittedName>
        <fullName evidence="1">8616_t:CDS:1</fullName>
    </submittedName>
</protein>
<evidence type="ECO:0000313" key="1">
    <source>
        <dbReference type="EMBL" id="CAG8511100.1"/>
    </source>
</evidence>
<keyword evidence="2" id="KW-1185">Reference proteome</keyword>
<gene>
    <name evidence="1" type="ORF">SCALOS_LOCUS3662</name>
</gene>
<comment type="caution">
    <text evidence="1">The sequence shown here is derived from an EMBL/GenBank/DDBJ whole genome shotgun (WGS) entry which is preliminary data.</text>
</comment>
<accession>A0ACA9L877</accession>
<sequence length="655" mass="73353">MQQSPLQHENPQTSTISQEANSTQNVQTPPTPQTRDPTSHVIATSSQLNAQLSAQRSPFVVGLAAWVPPAGASTAASETVATPVTKNVQKASTSVSQNIKAPDIFSHQAAFPIQQMPFKHLNPTQPVSVVAISALLEPDQRTEELLGALSIEQLSSIEKTIQRVKRKKNRELKKHINDSTAVNNNLNNNPATHARVEHSVSNTNTTPMLAPNPLPSPVNASTTTTISFVSSNVNNRVQAQDQQIVHQQQHQQPNLDHQQHRTQQQPVQQTQNHSTQPQQNILIQTQTASKQQSPEISNRPRRSDVPITNPNPNHALPATDPIIEEFEGVQWVVFTYSVKGNNKEYRIRIDIDRVNLDEIDEQFRHDNCLYPRANCTEDKYQGNRWSYENECNALGWKLAWLNQEEISGRRGLLQRAVDSYRNRDPSLRSRRVVRNEKIMNGTLRKRVTRDNDSCDASSEISAKRPRGANKQLTVEYTVNEDITKIRIRADIECVNLSEISDDFKKNNSVYPKAAVAKANYQGTNWEHESACNELGWKLAHLNSTKLNGNILLLQKAIETYHAKYTSDIKPRRGRYSHTLSSKFFENHPREVNSDATTCATTSLSMKEASHQTTPVIATDAMVMLTPSDSKSAVISMGKAKDLNIAENNPLETNKD</sequence>
<name>A0ACA9L877_9GLOM</name>
<reference evidence="1" key="1">
    <citation type="submission" date="2021-06" db="EMBL/GenBank/DDBJ databases">
        <authorList>
            <person name="Kallberg Y."/>
            <person name="Tangrot J."/>
            <person name="Rosling A."/>
        </authorList>
    </citation>
    <scope>NUCLEOTIDE SEQUENCE</scope>
    <source>
        <strain evidence="1">AU212A</strain>
    </source>
</reference>
<proteinExistence type="predicted"/>